<keyword evidence="3" id="KW-0012">Acyltransferase</keyword>
<dbReference type="AlphaFoldDB" id="E6PQJ0"/>
<dbReference type="Gene3D" id="3.40.47.10">
    <property type="match status" value="1"/>
</dbReference>
<gene>
    <name evidence="3" type="ORF">CARN2_2667</name>
</gene>
<name>E6PQJ0_9ZZZZ</name>
<dbReference type="InterPro" id="IPR020841">
    <property type="entry name" value="PKS_Beta-ketoAc_synthase_dom"/>
</dbReference>
<evidence type="ECO:0000259" key="2">
    <source>
        <dbReference type="PROSITE" id="PS52004"/>
    </source>
</evidence>
<proteinExistence type="predicted"/>
<dbReference type="GO" id="GO:0006633">
    <property type="term" value="P:fatty acid biosynthetic process"/>
    <property type="evidence" value="ECO:0007669"/>
    <property type="project" value="TreeGrafter"/>
</dbReference>
<dbReference type="Pfam" id="PF02801">
    <property type="entry name" value="Ketoacyl-synt_C"/>
    <property type="match status" value="1"/>
</dbReference>
<reference evidence="3" key="1">
    <citation type="submission" date="2009-10" db="EMBL/GenBank/DDBJ databases">
        <title>Diversity of trophic interactions inside an arsenic-rich microbial ecosystem.</title>
        <authorList>
            <person name="Bertin P.N."/>
            <person name="Heinrich-Salmeron A."/>
            <person name="Pelletier E."/>
            <person name="Goulhen-Chollet F."/>
            <person name="Arsene-Ploetze F."/>
            <person name="Gallien S."/>
            <person name="Calteau A."/>
            <person name="Vallenet D."/>
            <person name="Casiot C."/>
            <person name="Chane-Woon-Ming B."/>
            <person name="Giloteaux L."/>
            <person name="Barakat M."/>
            <person name="Bonnefoy V."/>
            <person name="Bruneel O."/>
            <person name="Chandler M."/>
            <person name="Cleiss J."/>
            <person name="Duran R."/>
            <person name="Elbaz-Poulichet F."/>
            <person name="Fonknechten N."/>
            <person name="Lauga B."/>
            <person name="Mornico D."/>
            <person name="Ortet P."/>
            <person name="Schaeffer C."/>
            <person name="Siguier P."/>
            <person name="Alexander Thil Smith A."/>
            <person name="Van Dorsselaer A."/>
            <person name="Weissenbach J."/>
            <person name="Medigue C."/>
            <person name="Le Paslier D."/>
        </authorList>
    </citation>
    <scope>NUCLEOTIDE SEQUENCE</scope>
</reference>
<accession>E6PQJ0</accession>
<dbReference type="PANTHER" id="PTHR11712:SF336">
    <property type="entry name" value="3-OXOACYL-[ACYL-CARRIER-PROTEIN] SYNTHASE, MITOCHONDRIAL"/>
    <property type="match status" value="1"/>
</dbReference>
<sequence length="178" mass="18761">MFFVLESREHAERRQAPIHAFVAGWGIASDGHHIGSPHQRGQIAAMRSALRTAGIDASELDYINAHATATRGGDPVEVAALKEVLGNAAQSVPVSATKALHAHMLGAASAMELLVCVLALRHSFIPATAHLSDLDPECSGIRHVTETMLDQPVRHAMSLSAGFGGTNAALVVRSSTFD</sequence>
<evidence type="ECO:0000313" key="3">
    <source>
        <dbReference type="EMBL" id="CBH97195.1"/>
    </source>
</evidence>
<dbReference type="SMART" id="SM00825">
    <property type="entry name" value="PKS_KS"/>
    <property type="match status" value="1"/>
</dbReference>
<dbReference type="InterPro" id="IPR000794">
    <property type="entry name" value="Beta-ketoacyl_synthase"/>
</dbReference>
<feature type="domain" description="Ketosynthase family 3 (KS3)" evidence="2">
    <location>
        <begin position="1"/>
        <end position="174"/>
    </location>
</feature>
<dbReference type="PROSITE" id="PS52004">
    <property type="entry name" value="KS3_2"/>
    <property type="match status" value="1"/>
</dbReference>
<dbReference type="InterPro" id="IPR014031">
    <property type="entry name" value="Ketoacyl_synth_C"/>
</dbReference>
<organism evidence="3">
    <name type="scientific">mine drainage metagenome</name>
    <dbReference type="NCBI Taxonomy" id="410659"/>
    <lineage>
        <taxon>unclassified sequences</taxon>
        <taxon>metagenomes</taxon>
        <taxon>ecological metagenomes</taxon>
    </lineage>
</organism>
<dbReference type="SUPFAM" id="SSF53901">
    <property type="entry name" value="Thiolase-like"/>
    <property type="match status" value="1"/>
</dbReference>
<comment type="caution">
    <text evidence="3">The sequence shown here is derived from an EMBL/GenBank/DDBJ whole genome shotgun (WGS) entry which is preliminary data.</text>
</comment>
<dbReference type="PANTHER" id="PTHR11712">
    <property type="entry name" value="POLYKETIDE SYNTHASE-RELATED"/>
    <property type="match status" value="1"/>
</dbReference>
<evidence type="ECO:0000256" key="1">
    <source>
        <dbReference type="ARBA" id="ARBA00022679"/>
    </source>
</evidence>
<dbReference type="EMBL" id="CABM01000042">
    <property type="protein sequence ID" value="CBH97195.1"/>
    <property type="molecule type" value="Genomic_DNA"/>
</dbReference>
<keyword evidence="1 3" id="KW-0808">Transferase</keyword>
<dbReference type="InterPro" id="IPR016039">
    <property type="entry name" value="Thiolase-like"/>
</dbReference>
<dbReference type="GO" id="GO:0004315">
    <property type="term" value="F:3-oxoacyl-[acyl-carrier-protein] synthase activity"/>
    <property type="evidence" value="ECO:0007669"/>
    <property type="project" value="UniProtKB-EC"/>
</dbReference>
<protein>
    <submittedName>
        <fullName evidence="3">Putative Beta-ketoacyl-acyl-carrier-protein synthase I</fullName>
        <ecNumber evidence="3">2.3.1.41</ecNumber>
    </submittedName>
</protein>
<dbReference type="EC" id="2.3.1.41" evidence="3"/>